<reference evidence="1" key="1">
    <citation type="journal article" date="2017" name="Nature">
        <title>The genome of Chenopodium quinoa.</title>
        <authorList>
            <person name="Jarvis D.E."/>
            <person name="Ho Y.S."/>
            <person name="Lightfoot D.J."/>
            <person name="Schmoeckel S.M."/>
            <person name="Li B."/>
            <person name="Borm T.J.A."/>
            <person name="Ohyanagi H."/>
            <person name="Mineta K."/>
            <person name="Michell C.T."/>
            <person name="Saber N."/>
            <person name="Kharbatia N.M."/>
            <person name="Rupper R.R."/>
            <person name="Sharp A.R."/>
            <person name="Dally N."/>
            <person name="Boughton B.A."/>
            <person name="Woo Y.H."/>
            <person name="Gao G."/>
            <person name="Schijlen E.G.W.M."/>
            <person name="Guo X."/>
            <person name="Momin A.A."/>
            <person name="Negrao S."/>
            <person name="Al-Babili S."/>
            <person name="Gehring C."/>
            <person name="Roessner U."/>
            <person name="Jung C."/>
            <person name="Murphy K."/>
            <person name="Arold S.T."/>
            <person name="Gojobori T."/>
            <person name="van der Linden C.G."/>
            <person name="van Loo E.N."/>
            <person name="Jellen E.N."/>
            <person name="Maughan P.J."/>
            <person name="Tester M."/>
        </authorList>
    </citation>
    <scope>NUCLEOTIDE SEQUENCE [LARGE SCALE GENOMIC DNA]</scope>
    <source>
        <strain evidence="1">cv. PI 614886</strain>
    </source>
</reference>
<dbReference type="OrthoDB" id="823920at2759"/>
<evidence type="ECO:0000313" key="1">
    <source>
        <dbReference type="EnsemblPlants" id="AUR62011544-RA:cds"/>
    </source>
</evidence>
<dbReference type="AlphaFoldDB" id="A0A803LED8"/>
<sequence length="145" mass="17130">MERNNTRMVRIDEDELECLRKLAEPIVQSRIVRIDEDELECLRKLAEPSTTDRAYRQKVTPVTNTKSRLSSNNNDDNKIFVHDDEFFHRVEKKVVTQVPGKKLESKKSEDINESAEKFIQKFKQQLLLQRLESIENVEKMLERGL</sequence>
<dbReference type="Pfam" id="PF05553">
    <property type="entry name" value="DUF761"/>
    <property type="match status" value="1"/>
</dbReference>
<dbReference type="GeneID" id="110698893"/>
<reference evidence="1" key="2">
    <citation type="submission" date="2021-03" db="UniProtKB">
        <authorList>
            <consortium name="EnsemblPlants"/>
        </authorList>
    </citation>
    <scope>IDENTIFICATION</scope>
</reference>
<accession>A0A803LED8</accession>
<dbReference type="KEGG" id="cqi:110698893"/>
<dbReference type="SMR" id="A0A803LED8"/>
<dbReference type="Proteomes" id="UP000596660">
    <property type="component" value="Unplaced"/>
</dbReference>
<gene>
    <name evidence="1" type="primary">LOC110698893</name>
</gene>
<organism evidence="1 2">
    <name type="scientific">Chenopodium quinoa</name>
    <name type="common">Quinoa</name>
    <dbReference type="NCBI Taxonomy" id="63459"/>
    <lineage>
        <taxon>Eukaryota</taxon>
        <taxon>Viridiplantae</taxon>
        <taxon>Streptophyta</taxon>
        <taxon>Embryophyta</taxon>
        <taxon>Tracheophyta</taxon>
        <taxon>Spermatophyta</taxon>
        <taxon>Magnoliopsida</taxon>
        <taxon>eudicotyledons</taxon>
        <taxon>Gunneridae</taxon>
        <taxon>Pentapetalae</taxon>
        <taxon>Caryophyllales</taxon>
        <taxon>Chenopodiaceae</taxon>
        <taxon>Chenopodioideae</taxon>
        <taxon>Atripliceae</taxon>
        <taxon>Chenopodium</taxon>
    </lineage>
</organism>
<protein>
    <submittedName>
        <fullName evidence="1">Uncharacterized protein</fullName>
    </submittedName>
</protein>
<dbReference type="PANTHER" id="PTHR33098">
    <property type="entry name" value="COTTON FIBER (DUF761)"/>
    <property type="match status" value="1"/>
</dbReference>
<dbReference type="OMA" id="MERNNTR"/>
<dbReference type="EnsemblPlants" id="AUR62011544-RA">
    <property type="protein sequence ID" value="AUR62011544-RA:cds"/>
    <property type="gene ID" value="AUR62011544"/>
</dbReference>
<dbReference type="InterPro" id="IPR008480">
    <property type="entry name" value="DUF761_pln"/>
</dbReference>
<dbReference type="Gramene" id="AUR62011544-RA">
    <property type="protein sequence ID" value="AUR62011544-RA:cds"/>
    <property type="gene ID" value="AUR62011544"/>
</dbReference>
<dbReference type="PANTHER" id="PTHR33098:SF46">
    <property type="entry name" value="COTTON FIBER PROTEIN"/>
    <property type="match status" value="1"/>
</dbReference>
<evidence type="ECO:0000313" key="2">
    <source>
        <dbReference type="Proteomes" id="UP000596660"/>
    </source>
</evidence>
<proteinExistence type="predicted"/>
<dbReference type="RefSeq" id="XP_021732091.1">
    <property type="nucleotide sequence ID" value="XM_021876399.1"/>
</dbReference>
<name>A0A803LED8_CHEQI</name>
<keyword evidence="2" id="KW-1185">Reference proteome</keyword>